<accession>A0AC61D686</accession>
<keyword evidence="2" id="KW-1185">Reference proteome</keyword>
<name>A0AC61D686_9FIRM</name>
<evidence type="ECO:0000313" key="2">
    <source>
        <dbReference type="Proteomes" id="UP000224460"/>
    </source>
</evidence>
<reference evidence="1" key="1">
    <citation type="submission" date="2017-10" db="EMBL/GenBank/DDBJ databases">
        <title>Genome sequence of cellulolytic Lachnospiraceae bacterium XHS1971 isolated from hotspring sediment.</title>
        <authorList>
            <person name="Vasudevan G."/>
            <person name="Joshi A.J."/>
            <person name="Hivarkar S."/>
            <person name="Lanjekar V.B."/>
            <person name="Dhakephalkar P.K."/>
            <person name="Dagar S."/>
        </authorList>
    </citation>
    <scope>NUCLEOTIDE SEQUENCE</scope>
    <source>
        <strain evidence="1">XHS1971</strain>
    </source>
</reference>
<sequence>MNVKELFERAIKGLEEEREEAKHLKDYKRQEYLEKLHNVINLYMTTRHFIEFDYTLMAREIEKEGKVNGMKLKYLTQVGRDEHEWMELRCSDCFSTTFRVLEQKASMKEGHKQYCIECAICKKKTWYHFLDIRIKELEKQEEQDIYAVDEQVEESEEKQNE</sequence>
<dbReference type="Proteomes" id="UP000224460">
    <property type="component" value="Unassembled WGS sequence"/>
</dbReference>
<organism evidence="1 2">
    <name type="scientific">Sporanaerobium hydrogeniformans</name>
    <dbReference type="NCBI Taxonomy" id="3072179"/>
    <lineage>
        <taxon>Bacteria</taxon>
        <taxon>Bacillati</taxon>
        <taxon>Bacillota</taxon>
        <taxon>Clostridia</taxon>
        <taxon>Lachnospirales</taxon>
        <taxon>Lachnospiraceae</taxon>
        <taxon>Sporanaerobium</taxon>
    </lineage>
</organism>
<comment type="caution">
    <text evidence="1">The sequence shown here is derived from an EMBL/GenBank/DDBJ whole genome shotgun (WGS) entry which is preliminary data.</text>
</comment>
<protein>
    <submittedName>
        <fullName evidence="1">Uncharacterized protein</fullName>
    </submittedName>
</protein>
<proteinExistence type="predicted"/>
<gene>
    <name evidence="1" type="ORF">CS063_16935</name>
</gene>
<dbReference type="EMBL" id="PEDL01000041">
    <property type="protein sequence ID" value="PHV69226.1"/>
    <property type="molecule type" value="Genomic_DNA"/>
</dbReference>
<evidence type="ECO:0000313" key="1">
    <source>
        <dbReference type="EMBL" id="PHV69226.1"/>
    </source>
</evidence>